<protein>
    <submittedName>
        <fullName evidence="1">Uncharacterized protein</fullName>
    </submittedName>
</protein>
<evidence type="ECO:0000313" key="2">
    <source>
        <dbReference type="Proteomes" id="UP001501436"/>
    </source>
</evidence>
<gene>
    <name evidence="1" type="ORF">GCM10023313_36130</name>
</gene>
<keyword evidence="2" id="KW-1185">Reference proteome</keyword>
<comment type="caution">
    <text evidence="1">The sequence shown here is derived from an EMBL/GenBank/DDBJ whole genome shotgun (WGS) entry which is preliminary data.</text>
</comment>
<organism evidence="1 2">
    <name type="scientific">Mucilaginibacter defluvii</name>
    <dbReference type="NCBI Taxonomy" id="1196019"/>
    <lineage>
        <taxon>Bacteria</taxon>
        <taxon>Pseudomonadati</taxon>
        <taxon>Bacteroidota</taxon>
        <taxon>Sphingobacteriia</taxon>
        <taxon>Sphingobacteriales</taxon>
        <taxon>Sphingobacteriaceae</taxon>
        <taxon>Mucilaginibacter</taxon>
    </lineage>
</organism>
<accession>A0ABP9G8C5</accession>
<name>A0ABP9G8C5_9SPHI</name>
<proteinExistence type="predicted"/>
<dbReference type="EMBL" id="BAABJI010000004">
    <property type="protein sequence ID" value="GAA4928278.1"/>
    <property type="molecule type" value="Genomic_DNA"/>
</dbReference>
<sequence length="71" mass="8458">MRYRIEDACIYIFVNLNADVMAHPTYYICTSEEVKQKVKQYTTRGIVDLSTINSEQFIERWDKLELTHLVL</sequence>
<dbReference type="Proteomes" id="UP001501436">
    <property type="component" value="Unassembled WGS sequence"/>
</dbReference>
<reference evidence="2" key="1">
    <citation type="journal article" date="2019" name="Int. J. Syst. Evol. Microbiol.">
        <title>The Global Catalogue of Microorganisms (GCM) 10K type strain sequencing project: providing services to taxonomists for standard genome sequencing and annotation.</title>
        <authorList>
            <consortium name="The Broad Institute Genomics Platform"/>
            <consortium name="The Broad Institute Genome Sequencing Center for Infectious Disease"/>
            <person name="Wu L."/>
            <person name="Ma J."/>
        </authorList>
    </citation>
    <scope>NUCLEOTIDE SEQUENCE [LARGE SCALE GENOMIC DNA]</scope>
    <source>
        <strain evidence="2">JCM 18283</strain>
    </source>
</reference>
<evidence type="ECO:0000313" key="1">
    <source>
        <dbReference type="EMBL" id="GAA4928278.1"/>
    </source>
</evidence>